<dbReference type="PROSITE" id="PS51885">
    <property type="entry name" value="NEPRILYSIN"/>
    <property type="match status" value="1"/>
</dbReference>
<name>A0A9D4PMB5_RHISA</name>
<organism evidence="1 2">
    <name type="scientific">Rhipicephalus sanguineus</name>
    <name type="common">Brown dog tick</name>
    <name type="synonym">Ixodes sanguineus</name>
    <dbReference type="NCBI Taxonomy" id="34632"/>
    <lineage>
        <taxon>Eukaryota</taxon>
        <taxon>Metazoa</taxon>
        <taxon>Ecdysozoa</taxon>
        <taxon>Arthropoda</taxon>
        <taxon>Chelicerata</taxon>
        <taxon>Arachnida</taxon>
        <taxon>Acari</taxon>
        <taxon>Parasitiformes</taxon>
        <taxon>Ixodida</taxon>
        <taxon>Ixodoidea</taxon>
        <taxon>Ixodidae</taxon>
        <taxon>Rhipicephalinae</taxon>
        <taxon>Rhipicephalus</taxon>
        <taxon>Rhipicephalus</taxon>
    </lineage>
</organism>
<dbReference type="AlphaFoldDB" id="A0A9D4PMB5"/>
<dbReference type="PANTHER" id="PTHR11733:SF241">
    <property type="entry name" value="GH26575P-RELATED"/>
    <property type="match status" value="1"/>
</dbReference>
<dbReference type="VEuPathDB" id="VectorBase:RSAN_037564"/>
<dbReference type="GO" id="GO:0016485">
    <property type="term" value="P:protein processing"/>
    <property type="evidence" value="ECO:0007669"/>
    <property type="project" value="TreeGrafter"/>
</dbReference>
<dbReference type="PANTHER" id="PTHR11733">
    <property type="entry name" value="ZINC METALLOPROTEASE FAMILY M13 NEPRILYSIN-RELATED"/>
    <property type="match status" value="1"/>
</dbReference>
<dbReference type="GO" id="GO:0004222">
    <property type="term" value="F:metalloendopeptidase activity"/>
    <property type="evidence" value="ECO:0007669"/>
    <property type="project" value="InterPro"/>
</dbReference>
<dbReference type="SUPFAM" id="SSF55486">
    <property type="entry name" value="Metalloproteases ('zincins'), catalytic domain"/>
    <property type="match status" value="1"/>
</dbReference>
<accession>A0A9D4PMB5</accession>
<reference evidence="1" key="2">
    <citation type="submission" date="2021-09" db="EMBL/GenBank/DDBJ databases">
        <authorList>
            <person name="Jia N."/>
            <person name="Wang J."/>
            <person name="Shi W."/>
            <person name="Du L."/>
            <person name="Sun Y."/>
            <person name="Zhan W."/>
            <person name="Jiang J."/>
            <person name="Wang Q."/>
            <person name="Zhang B."/>
            <person name="Ji P."/>
            <person name="Sakyi L.B."/>
            <person name="Cui X."/>
            <person name="Yuan T."/>
            <person name="Jiang B."/>
            <person name="Yang W."/>
            <person name="Lam T.T.-Y."/>
            <person name="Chang Q."/>
            <person name="Ding S."/>
            <person name="Wang X."/>
            <person name="Zhu J."/>
            <person name="Ruan X."/>
            <person name="Zhao L."/>
            <person name="Wei J."/>
            <person name="Que T."/>
            <person name="Du C."/>
            <person name="Cheng J."/>
            <person name="Dai P."/>
            <person name="Han X."/>
            <person name="Huang E."/>
            <person name="Gao Y."/>
            <person name="Liu J."/>
            <person name="Shao H."/>
            <person name="Ye R."/>
            <person name="Li L."/>
            <person name="Wei W."/>
            <person name="Wang X."/>
            <person name="Wang C."/>
            <person name="Huo Q."/>
            <person name="Li W."/>
            <person name="Guo W."/>
            <person name="Chen H."/>
            <person name="Chen S."/>
            <person name="Zhou L."/>
            <person name="Zhou L."/>
            <person name="Ni X."/>
            <person name="Tian J."/>
            <person name="Zhou Y."/>
            <person name="Sheng Y."/>
            <person name="Liu T."/>
            <person name="Pan Y."/>
            <person name="Xia L."/>
            <person name="Li J."/>
            <person name="Zhao F."/>
            <person name="Cao W."/>
        </authorList>
    </citation>
    <scope>NUCLEOTIDE SEQUENCE</scope>
    <source>
        <strain evidence="1">Rsan-2018</strain>
        <tissue evidence="1">Larvae</tissue>
    </source>
</reference>
<dbReference type="EMBL" id="JABSTV010001253">
    <property type="protein sequence ID" value="KAH7944630.1"/>
    <property type="molecule type" value="Genomic_DNA"/>
</dbReference>
<keyword evidence="2" id="KW-1185">Reference proteome</keyword>
<evidence type="ECO:0000313" key="2">
    <source>
        <dbReference type="Proteomes" id="UP000821837"/>
    </source>
</evidence>
<dbReference type="InterPro" id="IPR000718">
    <property type="entry name" value="Peptidase_M13"/>
</dbReference>
<dbReference type="Proteomes" id="UP000821837">
    <property type="component" value="Unassembled WGS sequence"/>
</dbReference>
<dbReference type="GO" id="GO:0005886">
    <property type="term" value="C:plasma membrane"/>
    <property type="evidence" value="ECO:0007669"/>
    <property type="project" value="TreeGrafter"/>
</dbReference>
<proteinExistence type="predicted"/>
<dbReference type="Gene3D" id="3.40.390.10">
    <property type="entry name" value="Collagenase (Catalytic Domain)"/>
    <property type="match status" value="1"/>
</dbReference>
<comment type="caution">
    <text evidence="1">The sequence shown here is derived from an EMBL/GenBank/DDBJ whole genome shotgun (WGS) entry which is preliminary data.</text>
</comment>
<sequence>MSYNHITLWRASWYNYSKVDGQRLKYVQAMYHLYGAGDTPLAHMRDLVADEEKFLRIANEAIASANHVVMKLRVVHLDLLTPNVSSDRWLEYLNKHLRPHRLLPNDNLLVVDKVVTTTANRMLESFSNADILEQVAWSFIDKYSFANSYAAAVVTFGDEESVALFRPSMCYVFTESRFRRWLFLERTAALGGSLFLGNLSGIFEDVRNATQRLLSDAAPWIDLPARAEAASIAAEMHRRKFPGWPLNDTMLHRHGAYSLPAEYEYWWNTLFLNPALAAPPMFYMGAPPSINYGGYGAAIARQLTGSFLDTKRAVRSWMSRKTRKVLEHKVSCAAGRSSVLMQVAAVQVAYRAFREQHADEPRRYVVSKHVSLTPDMLFFVTLCRSLCGMGKLCSRVLRNMAAFGRAFSCKHNAPMNPTKKCSFFEQEGS</sequence>
<protein>
    <submittedName>
        <fullName evidence="1">Uncharacterized protein</fullName>
    </submittedName>
</protein>
<evidence type="ECO:0000313" key="1">
    <source>
        <dbReference type="EMBL" id="KAH7944630.1"/>
    </source>
</evidence>
<reference evidence="1" key="1">
    <citation type="journal article" date="2020" name="Cell">
        <title>Large-Scale Comparative Analyses of Tick Genomes Elucidate Their Genetic Diversity and Vector Capacities.</title>
        <authorList>
            <consortium name="Tick Genome and Microbiome Consortium (TIGMIC)"/>
            <person name="Jia N."/>
            <person name="Wang J."/>
            <person name="Shi W."/>
            <person name="Du L."/>
            <person name="Sun Y."/>
            <person name="Zhan W."/>
            <person name="Jiang J.F."/>
            <person name="Wang Q."/>
            <person name="Zhang B."/>
            <person name="Ji P."/>
            <person name="Bell-Sakyi L."/>
            <person name="Cui X.M."/>
            <person name="Yuan T.T."/>
            <person name="Jiang B.G."/>
            <person name="Yang W.F."/>
            <person name="Lam T.T."/>
            <person name="Chang Q.C."/>
            <person name="Ding S.J."/>
            <person name="Wang X.J."/>
            <person name="Zhu J.G."/>
            <person name="Ruan X.D."/>
            <person name="Zhao L."/>
            <person name="Wei J.T."/>
            <person name="Ye R.Z."/>
            <person name="Que T.C."/>
            <person name="Du C.H."/>
            <person name="Zhou Y.H."/>
            <person name="Cheng J.X."/>
            <person name="Dai P.F."/>
            <person name="Guo W.B."/>
            <person name="Han X.H."/>
            <person name="Huang E.J."/>
            <person name="Li L.F."/>
            <person name="Wei W."/>
            <person name="Gao Y.C."/>
            <person name="Liu J.Z."/>
            <person name="Shao H.Z."/>
            <person name="Wang X."/>
            <person name="Wang C.C."/>
            <person name="Yang T.C."/>
            <person name="Huo Q.B."/>
            <person name="Li W."/>
            <person name="Chen H.Y."/>
            <person name="Chen S.E."/>
            <person name="Zhou L.G."/>
            <person name="Ni X.B."/>
            <person name="Tian J.H."/>
            <person name="Sheng Y."/>
            <person name="Liu T."/>
            <person name="Pan Y.S."/>
            <person name="Xia L.Y."/>
            <person name="Li J."/>
            <person name="Zhao F."/>
            <person name="Cao W.C."/>
        </authorList>
    </citation>
    <scope>NUCLEOTIDE SEQUENCE</scope>
    <source>
        <strain evidence="1">Rsan-2018</strain>
    </source>
</reference>
<gene>
    <name evidence="1" type="ORF">HPB52_022215</name>
</gene>
<dbReference type="InterPro" id="IPR024079">
    <property type="entry name" value="MetalloPept_cat_dom_sf"/>
</dbReference>